<dbReference type="EnsemblMetazoa" id="CapteT225628">
    <property type="protein sequence ID" value="CapteP225628"/>
    <property type="gene ID" value="CapteG225628"/>
</dbReference>
<dbReference type="EMBL" id="KB305044">
    <property type="protein sequence ID" value="ELU01415.1"/>
    <property type="molecule type" value="Genomic_DNA"/>
</dbReference>
<comment type="similarity">
    <text evidence="6">Belongs to the PIERCE1 family.</text>
</comment>
<sequence length="109" mass="11668">MSQDPCALQGITGGVSEVVGLTSGNPVFTCRTDILNPATTDADRFKGYTHKEPSPMFRTSNSDYGSRGPSVHTVPTSFHPKTQSFSNHLGVCGMPRNHSLNCALDKSLV</sequence>
<keyword evidence="3" id="KW-0963">Cytoplasm</keyword>
<dbReference type="PANTHER" id="PTHR20899">
    <property type="entry name" value="PIERCE HOMOLOG"/>
    <property type="match status" value="1"/>
</dbReference>
<dbReference type="PANTHER" id="PTHR20899:SF1">
    <property type="entry name" value="PIERCER OF MICROTUBULE WALL 1 PROTEIN"/>
    <property type="match status" value="1"/>
</dbReference>
<evidence type="ECO:0000256" key="7">
    <source>
        <dbReference type="SAM" id="MobiDB-lite"/>
    </source>
</evidence>
<reference evidence="8 10" key="2">
    <citation type="journal article" date="2013" name="Nature">
        <title>Insights into bilaterian evolution from three spiralian genomes.</title>
        <authorList>
            <person name="Simakov O."/>
            <person name="Marletaz F."/>
            <person name="Cho S.J."/>
            <person name="Edsinger-Gonzales E."/>
            <person name="Havlak P."/>
            <person name="Hellsten U."/>
            <person name="Kuo D.H."/>
            <person name="Larsson T."/>
            <person name="Lv J."/>
            <person name="Arendt D."/>
            <person name="Savage R."/>
            <person name="Osoegawa K."/>
            <person name="de Jong P."/>
            <person name="Grimwood J."/>
            <person name="Chapman J.A."/>
            <person name="Shapiro H."/>
            <person name="Aerts A."/>
            <person name="Otillar R.P."/>
            <person name="Terry A.Y."/>
            <person name="Boore J.L."/>
            <person name="Grigoriev I.V."/>
            <person name="Lindberg D.R."/>
            <person name="Seaver E.C."/>
            <person name="Weisblat D.A."/>
            <person name="Putnam N.H."/>
            <person name="Rokhsar D.S."/>
        </authorList>
    </citation>
    <scope>NUCLEOTIDE SEQUENCE</scope>
    <source>
        <strain evidence="8 10">I ESC-2004</strain>
    </source>
</reference>
<keyword evidence="10" id="KW-1185">Reference proteome</keyword>
<evidence type="ECO:0000256" key="1">
    <source>
        <dbReference type="ARBA" id="ARBA00004138"/>
    </source>
</evidence>
<dbReference type="STRING" id="283909.R7U4Z7"/>
<evidence type="ECO:0000313" key="10">
    <source>
        <dbReference type="Proteomes" id="UP000014760"/>
    </source>
</evidence>
<organism evidence="8">
    <name type="scientific">Capitella teleta</name>
    <name type="common">Polychaete worm</name>
    <dbReference type="NCBI Taxonomy" id="283909"/>
    <lineage>
        <taxon>Eukaryota</taxon>
        <taxon>Metazoa</taxon>
        <taxon>Spiralia</taxon>
        <taxon>Lophotrochozoa</taxon>
        <taxon>Annelida</taxon>
        <taxon>Polychaeta</taxon>
        <taxon>Sedentaria</taxon>
        <taxon>Scolecida</taxon>
        <taxon>Capitellidae</taxon>
        <taxon>Capitella</taxon>
    </lineage>
</organism>
<proteinExistence type="inferred from homology"/>
<dbReference type="GO" id="GO:0005879">
    <property type="term" value="C:axonemal microtubule"/>
    <property type="evidence" value="ECO:0007669"/>
    <property type="project" value="InterPro"/>
</dbReference>
<evidence type="ECO:0000256" key="4">
    <source>
        <dbReference type="ARBA" id="ARBA00023212"/>
    </source>
</evidence>
<evidence type="ECO:0000313" key="9">
    <source>
        <dbReference type="EnsemblMetazoa" id="CapteP225628"/>
    </source>
</evidence>
<evidence type="ECO:0000313" key="8">
    <source>
        <dbReference type="EMBL" id="ELU01415.1"/>
    </source>
</evidence>
<evidence type="ECO:0000256" key="6">
    <source>
        <dbReference type="ARBA" id="ARBA00038014"/>
    </source>
</evidence>
<dbReference type="HOGENOM" id="CLU_170575_0_0_1"/>
<reference evidence="9" key="3">
    <citation type="submission" date="2015-06" db="UniProtKB">
        <authorList>
            <consortium name="EnsemblMetazoa"/>
        </authorList>
    </citation>
    <scope>IDENTIFICATION</scope>
</reference>
<feature type="compositionally biased region" description="Basic and acidic residues" evidence="7">
    <location>
        <begin position="44"/>
        <end position="53"/>
    </location>
</feature>
<feature type="region of interest" description="Disordered" evidence="7">
    <location>
        <begin position="44"/>
        <end position="74"/>
    </location>
</feature>
<dbReference type="Proteomes" id="UP000014760">
    <property type="component" value="Unassembled WGS sequence"/>
</dbReference>
<gene>
    <name evidence="8" type="ORF">CAPTEDRAFT_225628</name>
</gene>
<dbReference type="GO" id="GO:0035082">
    <property type="term" value="P:axoneme assembly"/>
    <property type="evidence" value="ECO:0007669"/>
    <property type="project" value="InterPro"/>
</dbReference>
<dbReference type="OrthoDB" id="546383at2759"/>
<dbReference type="Pfam" id="PF14892">
    <property type="entry name" value="PIRC1_2"/>
    <property type="match status" value="1"/>
</dbReference>
<dbReference type="AlphaFoldDB" id="R7U4Z7"/>
<keyword evidence="4" id="KW-0206">Cytoskeleton</keyword>
<name>R7U4Z7_CAPTE</name>
<dbReference type="InterPro" id="IPR026507">
    <property type="entry name" value="PIRC1/2"/>
</dbReference>
<keyword evidence="5" id="KW-0966">Cell projection</keyword>
<evidence type="ECO:0000256" key="5">
    <source>
        <dbReference type="ARBA" id="ARBA00023273"/>
    </source>
</evidence>
<reference evidence="10" key="1">
    <citation type="submission" date="2012-12" db="EMBL/GenBank/DDBJ databases">
        <authorList>
            <person name="Hellsten U."/>
            <person name="Grimwood J."/>
            <person name="Chapman J.A."/>
            <person name="Shapiro H."/>
            <person name="Aerts A."/>
            <person name="Otillar R.P."/>
            <person name="Terry A.Y."/>
            <person name="Boore J.L."/>
            <person name="Simakov O."/>
            <person name="Marletaz F."/>
            <person name="Cho S.-J."/>
            <person name="Edsinger-Gonzales E."/>
            <person name="Havlak P."/>
            <person name="Kuo D.-H."/>
            <person name="Larsson T."/>
            <person name="Lv J."/>
            <person name="Arendt D."/>
            <person name="Savage R."/>
            <person name="Osoegawa K."/>
            <person name="de Jong P."/>
            <person name="Lindberg D.R."/>
            <person name="Seaver E.C."/>
            <person name="Weisblat D.A."/>
            <person name="Putnam N.H."/>
            <person name="Grigoriev I.V."/>
            <person name="Rokhsar D.S."/>
        </authorList>
    </citation>
    <scope>NUCLEOTIDE SEQUENCE</scope>
    <source>
        <strain evidence="10">I ESC-2004</strain>
    </source>
</reference>
<accession>R7U4Z7</accession>
<comment type="subcellular location">
    <subcellularLocation>
        <location evidence="1">Cell projection</location>
        <location evidence="1">Cilium</location>
    </subcellularLocation>
    <subcellularLocation>
        <location evidence="2">Cytoplasm</location>
        <location evidence="2">Cytoskeleton</location>
    </subcellularLocation>
</comment>
<dbReference type="EMBL" id="AMQN01009248">
    <property type="status" value="NOT_ANNOTATED_CDS"/>
    <property type="molecule type" value="Genomic_DNA"/>
</dbReference>
<evidence type="ECO:0000256" key="3">
    <source>
        <dbReference type="ARBA" id="ARBA00022490"/>
    </source>
</evidence>
<evidence type="ECO:0000256" key="2">
    <source>
        <dbReference type="ARBA" id="ARBA00004245"/>
    </source>
</evidence>
<dbReference type="FunCoup" id="R7U4Z7">
    <property type="interactions" value="4"/>
</dbReference>
<protein>
    <submittedName>
        <fullName evidence="8 9">Uncharacterized protein</fullName>
    </submittedName>
</protein>